<feature type="region of interest" description="Disordered" evidence="1">
    <location>
        <begin position="128"/>
        <end position="181"/>
    </location>
</feature>
<comment type="caution">
    <text evidence="3">The sequence shown here is derived from an EMBL/GenBank/DDBJ whole genome shotgun (WGS) entry which is preliminary data.</text>
</comment>
<dbReference type="PANTHER" id="PTHR34947:SF2">
    <property type="entry name" value="TRANSMEMBRANE PROTEIN"/>
    <property type="match status" value="1"/>
</dbReference>
<dbReference type="OrthoDB" id="1727102at2759"/>
<accession>A0A834T8D0</accession>
<feature type="compositionally biased region" description="Basic and acidic residues" evidence="1">
    <location>
        <begin position="145"/>
        <end position="156"/>
    </location>
</feature>
<dbReference type="Proteomes" id="UP000634136">
    <property type="component" value="Unassembled WGS sequence"/>
</dbReference>
<reference evidence="3" key="1">
    <citation type="submission" date="2020-09" db="EMBL/GenBank/DDBJ databases">
        <title>Genome-Enabled Discovery of Anthraquinone Biosynthesis in Senna tora.</title>
        <authorList>
            <person name="Kang S.-H."/>
            <person name="Pandey R.P."/>
            <person name="Lee C.-M."/>
            <person name="Sim J.-S."/>
            <person name="Jeong J.-T."/>
            <person name="Choi B.-S."/>
            <person name="Jung M."/>
            <person name="Ginzburg D."/>
            <person name="Zhao K."/>
            <person name="Won S.Y."/>
            <person name="Oh T.-J."/>
            <person name="Yu Y."/>
            <person name="Kim N.-H."/>
            <person name="Lee O.R."/>
            <person name="Lee T.-H."/>
            <person name="Bashyal P."/>
            <person name="Kim T.-S."/>
            <person name="Lee W.-H."/>
            <person name="Kawkins C."/>
            <person name="Kim C.-K."/>
            <person name="Kim J.S."/>
            <person name="Ahn B.O."/>
            <person name="Rhee S.Y."/>
            <person name="Sohng J.K."/>
        </authorList>
    </citation>
    <scope>NUCLEOTIDE SEQUENCE</scope>
    <source>
        <tissue evidence="3">Leaf</tissue>
    </source>
</reference>
<keyword evidence="2" id="KW-1133">Transmembrane helix</keyword>
<feature type="compositionally biased region" description="Acidic residues" evidence="1">
    <location>
        <begin position="157"/>
        <end position="177"/>
    </location>
</feature>
<protein>
    <submittedName>
        <fullName evidence="3">WD repeat-containing protein 87-like</fullName>
    </submittedName>
</protein>
<feature type="transmembrane region" description="Helical" evidence="2">
    <location>
        <begin position="32"/>
        <end position="52"/>
    </location>
</feature>
<evidence type="ECO:0000313" key="3">
    <source>
        <dbReference type="EMBL" id="KAF7815912.1"/>
    </source>
</evidence>
<evidence type="ECO:0000313" key="4">
    <source>
        <dbReference type="Proteomes" id="UP000634136"/>
    </source>
</evidence>
<gene>
    <name evidence="3" type="ORF">G2W53_029881</name>
</gene>
<proteinExistence type="predicted"/>
<keyword evidence="2" id="KW-0812">Transmembrane</keyword>
<keyword evidence="4" id="KW-1185">Reference proteome</keyword>
<keyword evidence="2" id="KW-0472">Membrane</keyword>
<dbReference type="PANTHER" id="PTHR34947">
    <property type="entry name" value="TRANSMEMBRANE PROTEIN"/>
    <property type="match status" value="1"/>
</dbReference>
<name>A0A834T8D0_9FABA</name>
<evidence type="ECO:0000256" key="2">
    <source>
        <dbReference type="SAM" id="Phobius"/>
    </source>
</evidence>
<dbReference type="EMBL" id="JAAIUW010000009">
    <property type="protein sequence ID" value="KAF7815912.1"/>
    <property type="molecule type" value="Genomic_DNA"/>
</dbReference>
<sequence>MEHQVKSHHHHHHHHHIESITKTHYLIKLTQLLVSVSLCSFLFSPSSLLAFFTHTIDKNCMFLLCNGLLVFSEFSHGEAKEIRMLEKDGDDDDEQNICAEQVIEIKYCDDEVEVVEEDSIEKAIVEDHEEEEEIENSQAELGIEESGKLDEGFQDKLEEEEEIEEEEEEDDEEEEENCMLSTEELNKKFDEFIRRMREDLRLEAQRQLIMV</sequence>
<dbReference type="AlphaFoldDB" id="A0A834T8D0"/>
<evidence type="ECO:0000256" key="1">
    <source>
        <dbReference type="SAM" id="MobiDB-lite"/>
    </source>
</evidence>
<organism evidence="3 4">
    <name type="scientific">Senna tora</name>
    <dbReference type="NCBI Taxonomy" id="362788"/>
    <lineage>
        <taxon>Eukaryota</taxon>
        <taxon>Viridiplantae</taxon>
        <taxon>Streptophyta</taxon>
        <taxon>Embryophyta</taxon>
        <taxon>Tracheophyta</taxon>
        <taxon>Spermatophyta</taxon>
        <taxon>Magnoliopsida</taxon>
        <taxon>eudicotyledons</taxon>
        <taxon>Gunneridae</taxon>
        <taxon>Pentapetalae</taxon>
        <taxon>rosids</taxon>
        <taxon>fabids</taxon>
        <taxon>Fabales</taxon>
        <taxon>Fabaceae</taxon>
        <taxon>Caesalpinioideae</taxon>
        <taxon>Cassia clade</taxon>
        <taxon>Senna</taxon>
    </lineage>
</organism>